<keyword evidence="2" id="KW-1003">Cell membrane</keyword>
<evidence type="ECO:0000259" key="7">
    <source>
        <dbReference type="Pfam" id="PF02687"/>
    </source>
</evidence>
<keyword evidence="4 6" id="KW-1133">Transmembrane helix</keyword>
<organism evidence="8 9">
    <name type="scientific">Nocardioides scoriae</name>
    <dbReference type="NCBI Taxonomy" id="642780"/>
    <lineage>
        <taxon>Bacteria</taxon>
        <taxon>Bacillati</taxon>
        <taxon>Actinomycetota</taxon>
        <taxon>Actinomycetes</taxon>
        <taxon>Propionibacteriales</taxon>
        <taxon>Nocardioidaceae</taxon>
        <taxon>Nocardioides</taxon>
    </lineage>
</organism>
<feature type="transmembrane region" description="Helical" evidence="6">
    <location>
        <begin position="322"/>
        <end position="347"/>
    </location>
</feature>
<keyword evidence="9" id="KW-1185">Reference proteome</keyword>
<feature type="transmembrane region" description="Helical" evidence="6">
    <location>
        <begin position="382"/>
        <end position="402"/>
    </location>
</feature>
<proteinExistence type="predicted"/>
<protein>
    <submittedName>
        <fullName evidence="8">FtsX-like permease family protein</fullName>
    </submittedName>
</protein>
<feature type="domain" description="ABC3 transporter permease C-terminal" evidence="7">
    <location>
        <begin position="335"/>
        <end position="428"/>
    </location>
</feature>
<feature type="transmembrane region" description="Helical" evidence="6">
    <location>
        <begin position="55"/>
        <end position="75"/>
    </location>
</feature>
<reference evidence="9" key="1">
    <citation type="submission" date="2016-10" db="EMBL/GenBank/DDBJ databases">
        <authorList>
            <person name="Varghese N."/>
            <person name="Submissions S."/>
        </authorList>
    </citation>
    <scope>NUCLEOTIDE SEQUENCE [LARGE SCALE GENOMIC DNA]</scope>
    <source>
        <strain evidence="9">DSM 22127</strain>
    </source>
</reference>
<dbReference type="InterPro" id="IPR003838">
    <property type="entry name" value="ABC3_permease_C"/>
</dbReference>
<feature type="transmembrane region" description="Helical" evidence="6">
    <location>
        <begin position="408"/>
        <end position="432"/>
    </location>
</feature>
<feature type="domain" description="ABC3 transporter permease C-terminal" evidence="7">
    <location>
        <begin position="63"/>
        <end position="195"/>
    </location>
</feature>
<evidence type="ECO:0000256" key="1">
    <source>
        <dbReference type="ARBA" id="ARBA00004651"/>
    </source>
</evidence>
<accession>A0A1H1LCL4</accession>
<feature type="transmembrane region" description="Helical" evidence="6">
    <location>
        <begin position="288"/>
        <end position="310"/>
    </location>
</feature>
<dbReference type="Proteomes" id="UP000198859">
    <property type="component" value="Chromosome I"/>
</dbReference>
<comment type="subcellular location">
    <subcellularLocation>
        <location evidence="1">Cell membrane</location>
        <topology evidence="1">Multi-pass membrane protein</topology>
    </subcellularLocation>
</comment>
<gene>
    <name evidence="8" type="ORF">SAMN04488570_0159</name>
</gene>
<evidence type="ECO:0000256" key="6">
    <source>
        <dbReference type="SAM" id="Phobius"/>
    </source>
</evidence>
<feature type="transmembrane region" description="Helical" evidence="6">
    <location>
        <begin position="12"/>
        <end position="35"/>
    </location>
</feature>
<name>A0A1H1LCL4_9ACTN</name>
<sequence>MMLLRRGGWTRPVLVAGCTAVVTALLLVAVSILLMPEYADEQLLAIVAESGTRGGVAFGAAILTVPLLLLLHQALRLGNAARERRLAGLRLAGATPGEVRLLGAGEVALPALAGAVLGVGLWWLLRVVLGGTPTGGPQCRETADYVGCTFSGTGVGLRLVPTTVSPPWWGVLLVVLGVALLGLVMGLATGRTVTTTPHGVTRRSTRRRPRPWGLVVLVVAAVLMGVAISAHGRTLADVGLFGALGLAVLGLLLLAPWTAYVLGRRAAGRVGDVPGLLAAQRLVADPRAAGRAGAAVGGIGLAAGAVAGLLGSLVDAGQAEAYYLFPMVLVAVCLVGALVVVSLSLAVHSAETLTDRQRSMASLHALGVPTGDIRASQVREGALVAVPMAVIGAALGGLGIALLDGGLFAVLTTLLGVAVTPWLALVAVRLAVRLTGPVAARVVDPEHLRTA</sequence>
<feature type="transmembrane region" description="Helical" evidence="6">
    <location>
        <begin position="238"/>
        <end position="262"/>
    </location>
</feature>
<evidence type="ECO:0000256" key="5">
    <source>
        <dbReference type="ARBA" id="ARBA00023136"/>
    </source>
</evidence>
<keyword evidence="5 6" id="KW-0472">Membrane</keyword>
<feature type="transmembrane region" description="Helical" evidence="6">
    <location>
        <begin position="168"/>
        <end position="190"/>
    </location>
</feature>
<feature type="transmembrane region" description="Helical" evidence="6">
    <location>
        <begin position="107"/>
        <end position="125"/>
    </location>
</feature>
<evidence type="ECO:0000313" key="9">
    <source>
        <dbReference type="Proteomes" id="UP000198859"/>
    </source>
</evidence>
<dbReference type="EMBL" id="LT629757">
    <property type="protein sequence ID" value="SDR72341.1"/>
    <property type="molecule type" value="Genomic_DNA"/>
</dbReference>
<evidence type="ECO:0000256" key="4">
    <source>
        <dbReference type="ARBA" id="ARBA00022989"/>
    </source>
</evidence>
<dbReference type="STRING" id="642780.SAMN04488570_0159"/>
<keyword evidence="3 6" id="KW-0812">Transmembrane</keyword>
<feature type="transmembrane region" description="Helical" evidence="6">
    <location>
        <begin position="211"/>
        <end position="232"/>
    </location>
</feature>
<dbReference type="GO" id="GO:0005886">
    <property type="term" value="C:plasma membrane"/>
    <property type="evidence" value="ECO:0007669"/>
    <property type="project" value="UniProtKB-SubCell"/>
</dbReference>
<evidence type="ECO:0000256" key="2">
    <source>
        <dbReference type="ARBA" id="ARBA00022475"/>
    </source>
</evidence>
<evidence type="ECO:0000313" key="8">
    <source>
        <dbReference type="EMBL" id="SDR72341.1"/>
    </source>
</evidence>
<dbReference type="Pfam" id="PF02687">
    <property type="entry name" value="FtsX"/>
    <property type="match status" value="2"/>
</dbReference>
<evidence type="ECO:0000256" key="3">
    <source>
        <dbReference type="ARBA" id="ARBA00022692"/>
    </source>
</evidence>
<dbReference type="AlphaFoldDB" id="A0A1H1LCL4"/>